<protein>
    <submittedName>
        <fullName evidence="1">Uncharacterized protein</fullName>
    </submittedName>
</protein>
<dbReference type="Proteomes" id="UP001194468">
    <property type="component" value="Unassembled WGS sequence"/>
</dbReference>
<name>A0AAD4G5T6_BOLED</name>
<accession>A0AAD4G5T6</accession>
<gene>
    <name evidence="1" type="ORF">L210DRAFT_2678382</name>
</gene>
<reference evidence="1" key="1">
    <citation type="submission" date="2019-10" db="EMBL/GenBank/DDBJ databases">
        <authorList>
            <consortium name="DOE Joint Genome Institute"/>
            <person name="Kuo A."/>
            <person name="Miyauchi S."/>
            <person name="Kiss E."/>
            <person name="Drula E."/>
            <person name="Kohler A."/>
            <person name="Sanchez-Garcia M."/>
            <person name="Andreopoulos B."/>
            <person name="Barry K.W."/>
            <person name="Bonito G."/>
            <person name="Buee M."/>
            <person name="Carver A."/>
            <person name="Chen C."/>
            <person name="Cichocki N."/>
            <person name="Clum A."/>
            <person name="Culley D."/>
            <person name="Crous P.W."/>
            <person name="Fauchery L."/>
            <person name="Girlanda M."/>
            <person name="Hayes R."/>
            <person name="Keri Z."/>
            <person name="LaButti K."/>
            <person name="Lipzen A."/>
            <person name="Lombard V."/>
            <person name="Magnuson J."/>
            <person name="Maillard F."/>
            <person name="Morin E."/>
            <person name="Murat C."/>
            <person name="Nolan M."/>
            <person name="Ohm R."/>
            <person name="Pangilinan J."/>
            <person name="Pereira M."/>
            <person name="Perotto S."/>
            <person name="Peter M."/>
            <person name="Riley R."/>
            <person name="Sitrit Y."/>
            <person name="Stielow B."/>
            <person name="Szollosi G."/>
            <person name="Zifcakova L."/>
            <person name="Stursova M."/>
            <person name="Spatafora J.W."/>
            <person name="Tedersoo L."/>
            <person name="Vaario L.-M."/>
            <person name="Yamada A."/>
            <person name="Yan M."/>
            <person name="Wang P."/>
            <person name="Xu J."/>
            <person name="Bruns T."/>
            <person name="Baldrian P."/>
            <person name="Vilgalys R."/>
            <person name="Henrissat B."/>
            <person name="Grigoriev I.V."/>
            <person name="Hibbett D."/>
            <person name="Nagy L.G."/>
            <person name="Martin F.M."/>
        </authorList>
    </citation>
    <scope>NUCLEOTIDE SEQUENCE</scope>
    <source>
        <strain evidence="1">BED1</strain>
    </source>
</reference>
<feature type="non-terminal residue" evidence="1">
    <location>
        <position position="1"/>
    </location>
</feature>
<dbReference type="EMBL" id="WHUW01000307">
    <property type="protein sequence ID" value="KAF8415630.1"/>
    <property type="molecule type" value="Genomic_DNA"/>
</dbReference>
<evidence type="ECO:0000313" key="2">
    <source>
        <dbReference type="Proteomes" id="UP001194468"/>
    </source>
</evidence>
<organism evidence="1 2">
    <name type="scientific">Boletus edulis BED1</name>
    <dbReference type="NCBI Taxonomy" id="1328754"/>
    <lineage>
        <taxon>Eukaryota</taxon>
        <taxon>Fungi</taxon>
        <taxon>Dikarya</taxon>
        <taxon>Basidiomycota</taxon>
        <taxon>Agaricomycotina</taxon>
        <taxon>Agaricomycetes</taxon>
        <taxon>Agaricomycetidae</taxon>
        <taxon>Boletales</taxon>
        <taxon>Boletineae</taxon>
        <taxon>Boletaceae</taxon>
        <taxon>Boletoideae</taxon>
        <taxon>Boletus</taxon>
    </lineage>
</organism>
<dbReference type="AlphaFoldDB" id="A0AAD4G5T6"/>
<comment type="caution">
    <text evidence="1">The sequence shown here is derived from an EMBL/GenBank/DDBJ whole genome shotgun (WGS) entry which is preliminary data.</text>
</comment>
<proteinExistence type="predicted"/>
<reference evidence="1" key="2">
    <citation type="journal article" date="2020" name="Nat. Commun.">
        <title>Large-scale genome sequencing of mycorrhizal fungi provides insights into the early evolution of symbiotic traits.</title>
        <authorList>
            <person name="Miyauchi S."/>
            <person name="Kiss E."/>
            <person name="Kuo A."/>
            <person name="Drula E."/>
            <person name="Kohler A."/>
            <person name="Sanchez-Garcia M."/>
            <person name="Morin E."/>
            <person name="Andreopoulos B."/>
            <person name="Barry K.W."/>
            <person name="Bonito G."/>
            <person name="Buee M."/>
            <person name="Carver A."/>
            <person name="Chen C."/>
            <person name="Cichocki N."/>
            <person name="Clum A."/>
            <person name="Culley D."/>
            <person name="Crous P.W."/>
            <person name="Fauchery L."/>
            <person name="Girlanda M."/>
            <person name="Hayes R.D."/>
            <person name="Keri Z."/>
            <person name="LaButti K."/>
            <person name="Lipzen A."/>
            <person name="Lombard V."/>
            <person name="Magnuson J."/>
            <person name="Maillard F."/>
            <person name="Murat C."/>
            <person name="Nolan M."/>
            <person name="Ohm R.A."/>
            <person name="Pangilinan J."/>
            <person name="Pereira M.F."/>
            <person name="Perotto S."/>
            <person name="Peter M."/>
            <person name="Pfister S."/>
            <person name="Riley R."/>
            <person name="Sitrit Y."/>
            <person name="Stielow J.B."/>
            <person name="Szollosi G."/>
            <person name="Zifcakova L."/>
            <person name="Stursova M."/>
            <person name="Spatafora J.W."/>
            <person name="Tedersoo L."/>
            <person name="Vaario L.M."/>
            <person name="Yamada A."/>
            <person name="Yan M."/>
            <person name="Wang P."/>
            <person name="Xu J."/>
            <person name="Bruns T."/>
            <person name="Baldrian P."/>
            <person name="Vilgalys R."/>
            <person name="Dunand C."/>
            <person name="Henrissat B."/>
            <person name="Grigoriev I.V."/>
            <person name="Hibbett D."/>
            <person name="Nagy L.G."/>
            <person name="Martin F.M."/>
        </authorList>
    </citation>
    <scope>NUCLEOTIDE SEQUENCE</scope>
    <source>
        <strain evidence="1">BED1</strain>
    </source>
</reference>
<evidence type="ECO:0000313" key="1">
    <source>
        <dbReference type="EMBL" id="KAF8415630.1"/>
    </source>
</evidence>
<keyword evidence="2" id="KW-1185">Reference proteome</keyword>
<sequence>TYETQETGTSVEFHRPSFKLPVQLAQGHSPILPLPPSNREGFGLKLILAYDQGVVCKLIAWRDTADAWRGLGPSPGLKRGNIVYFESTSSIPIVLMVHRTATWETGSTVTLTASPYNRPIAEICYRRYPIHTKTMIPTWAQATLS</sequence>